<feature type="domain" description="EGF-like" evidence="3">
    <location>
        <begin position="537"/>
        <end position="567"/>
    </location>
</feature>
<dbReference type="AlphaFoldDB" id="A0A8W8N700"/>
<feature type="domain" description="EGF-like" evidence="3">
    <location>
        <begin position="356"/>
        <end position="390"/>
    </location>
</feature>
<keyword evidence="5" id="KW-1185">Reference proteome</keyword>
<evidence type="ECO:0000256" key="1">
    <source>
        <dbReference type="ARBA" id="ARBA00022536"/>
    </source>
</evidence>
<dbReference type="GO" id="GO:0005044">
    <property type="term" value="F:scavenger receptor activity"/>
    <property type="evidence" value="ECO:0007669"/>
    <property type="project" value="InterPro"/>
</dbReference>
<keyword evidence="1" id="KW-0245">EGF-like domain</keyword>
<dbReference type="InterPro" id="IPR000742">
    <property type="entry name" value="EGF"/>
</dbReference>
<feature type="domain" description="EGF-like" evidence="3">
    <location>
        <begin position="41"/>
        <end position="72"/>
    </location>
</feature>
<feature type="domain" description="EGF-like" evidence="3">
    <location>
        <begin position="233"/>
        <end position="260"/>
    </location>
</feature>
<keyword evidence="2" id="KW-0812">Transmembrane</keyword>
<organism evidence="4 5">
    <name type="scientific">Magallana gigas</name>
    <name type="common">Pacific oyster</name>
    <name type="synonym">Crassostrea gigas</name>
    <dbReference type="NCBI Taxonomy" id="29159"/>
    <lineage>
        <taxon>Eukaryota</taxon>
        <taxon>Metazoa</taxon>
        <taxon>Spiralia</taxon>
        <taxon>Lophotrochozoa</taxon>
        <taxon>Mollusca</taxon>
        <taxon>Bivalvia</taxon>
        <taxon>Autobranchia</taxon>
        <taxon>Pteriomorphia</taxon>
        <taxon>Ostreida</taxon>
        <taxon>Ostreoidea</taxon>
        <taxon>Ostreidae</taxon>
        <taxon>Magallana</taxon>
    </lineage>
</organism>
<dbReference type="SMART" id="SM00181">
    <property type="entry name" value="EGF"/>
    <property type="match status" value="12"/>
</dbReference>
<evidence type="ECO:0000259" key="3">
    <source>
        <dbReference type="SMART" id="SM00181"/>
    </source>
</evidence>
<protein>
    <recommendedName>
        <fullName evidence="3">EGF-like domain-containing protein</fullName>
    </recommendedName>
</protein>
<feature type="domain" description="EGF-like" evidence="3">
    <location>
        <begin position="504"/>
        <end position="535"/>
    </location>
</feature>
<keyword evidence="2" id="KW-1133">Transmembrane helix</keyword>
<proteinExistence type="predicted"/>
<feature type="transmembrane region" description="Helical" evidence="2">
    <location>
        <begin position="616"/>
        <end position="639"/>
    </location>
</feature>
<sequence>MNRLSISESSDVSNCTNCWWGCDSYSGNCSGQCAHGYFGPRCDQDCFQCLDCDKNSGVCVSCHDRHYGDRCEFKCNENCMVGCKISGDCYKCNEGFYGKTCNMTCPSPNCRNGCERFTGNCTDWGCNAGFWGPLCNKTCPENCGFTSCHQADGTCQTCKDGYSGKTCSEKCNYEHCSLCQFDVTTCFNCYHGWWGDHCDKRCTNHCSHPYCSQHTGKCGKCNAGYYGPYCYGTCKSVCETCSDNSTCDTCKTGFYGFDCTQKCPGHCETCARDGKCLECRAGYFGNGCKCELSQCNDISKGVCSNCKNEKTWFPSQNGCCPCSNNCNLNNEGPICNSTGCVAGCREGFIGKDCDVSCSEHCVEKNNSTCSNETGECLYGCKQGWHLPHCDFNCSLNFPHCKSCKEYTDNKNKPYVVCETCKLGYYKELYSGHCKPCENCDGNMCDGTIGSCNWGCEKGWYAKGRRYLCEYPCPDKCLNGDCEGIGGKCKLGCQQGFYGSHCLEPCPSQCLNRTCELTRGNCLLDCVSGARGTYCNESCSSQCGVKGCRQDDGHCKDCISGYYGTMCLDRCSPNCFDDKCNQTGFCLGGCIKGWTGHFCEVLQPGQSLQQSNPVSTVTIVLAVFLGVTVVLMFIISFILWKSRRSGRGDLGVEMTGQ</sequence>
<dbReference type="PANTHER" id="PTHR24043">
    <property type="entry name" value="SCAVENGER RECEPTOR CLASS F"/>
    <property type="match status" value="1"/>
</dbReference>
<feature type="domain" description="EGF-like" evidence="3">
    <location>
        <begin position="262"/>
        <end position="291"/>
    </location>
</feature>
<reference evidence="4" key="1">
    <citation type="submission" date="2022-08" db="UniProtKB">
        <authorList>
            <consortium name="EnsemblMetazoa"/>
        </authorList>
    </citation>
    <scope>IDENTIFICATION</scope>
    <source>
        <strain evidence="4">05x7-T-G4-1.051#20</strain>
    </source>
</reference>
<feature type="domain" description="EGF-like" evidence="3">
    <location>
        <begin position="74"/>
        <end position="102"/>
    </location>
</feature>
<keyword evidence="2" id="KW-0472">Membrane</keyword>
<feature type="domain" description="EGF-like" evidence="3">
    <location>
        <begin position="170"/>
        <end position="199"/>
    </location>
</feature>
<accession>A0A8W8N700</accession>
<dbReference type="PANTHER" id="PTHR24043:SF8">
    <property type="entry name" value="EGF-LIKE DOMAIN-CONTAINING PROTEIN"/>
    <property type="match status" value="1"/>
</dbReference>
<dbReference type="EnsemblMetazoa" id="G4922.1">
    <property type="protein sequence ID" value="G4922.1:cds"/>
    <property type="gene ID" value="G4922"/>
</dbReference>
<feature type="domain" description="EGF-like" evidence="3">
    <location>
        <begin position="138"/>
        <end position="168"/>
    </location>
</feature>
<feature type="domain" description="EGF-like" evidence="3">
    <location>
        <begin position="471"/>
        <end position="502"/>
    </location>
</feature>
<dbReference type="InterPro" id="IPR042635">
    <property type="entry name" value="MEGF10/SREC1/2-like"/>
</dbReference>
<feature type="domain" description="EGF-like" evidence="3">
    <location>
        <begin position="569"/>
        <end position="599"/>
    </location>
</feature>
<feature type="domain" description="EGF-like" evidence="3">
    <location>
        <begin position="201"/>
        <end position="231"/>
    </location>
</feature>
<evidence type="ECO:0000313" key="5">
    <source>
        <dbReference type="Proteomes" id="UP000005408"/>
    </source>
</evidence>
<evidence type="ECO:0000256" key="2">
    <source>
        <dbReference type="SAM" id="Phobius"/>
    </source>
</evidence>
<name>A0A8W8N700_MAGGI</name>
<evidence type="ECO:0000313" key="4">
    <source>
        <dbReference type="EnsemblMetazoa" id="G4922.1:cds"/>
    </source>
</evidence>
<dbReference type="Proteomes" id="UP000005408">
    <property type="component" value="Unassembled WGS sequence"/>
</dbReference>